<comment type="subcellular location">
    <subcellularLocation>
        <location evidence="1">Cell membrane</location>
        <topology evidence="1">Multi-pass membrane protein</topology>
    </subcellularLocation>
</comment>
<dbReference type="Pfam" id="PF09335">
    <property type="entry name" value="VTT_dom"/>
    <property type="match status" value="1"/>
</dbReference>
<sequence length="212" mass="22122">MSLLGLSFSKFVASYGYLAVAGLVGLESIGIPVPGETVLISAGVLAGATHDLQIGWVIAAAAAGAIIGDTIGYLIGRTIGFRVLKRYGVRVGLTEPRLKVARYLFTKHGGKVVFFGRFVSLLRTLTALAAGANKMPWPEFFLFNATGGIVWASVYGLGAYYAGKAIDQFSGPLGLLMLGLGIASILASAIYFSRHEQDLIAAAEAALPGPLT</sequence>
<dbReference type="PANTHER" id="PTHR42709">
    <property type="entry name" value="ALKALINE PHOSPHATASE LIKE PROTEIN"/>
    <property type="match status" value="1"/>
</dbReference>
<evidence type="ECO:0000256" key="4">
    <source>
        <dbReference type="ARBA" id="ARBA00022989"/>
    </source>
</evidence>
<dbReference type="RefSeq" id="WP_147655551.1">
    <property type="nucleotide sequence ID" value="NZ_BMFM01000001.1"/>
</dbReference>
<dbReference type="PANTHER" id="PTHR42709:SF6">
    <property type="entry name" value="UNDECAPRENYL PHOSPHATE TRANSPORTER A"/>
    <property type="match status" value="1"/>
</dbReference>
<evidence type="ECO:0000256" key="2">
    <source>
        <dbReference type="ARBA" id="ARBA00022475"/>
    </source>
</evidence>
<dbReference type="KEGG" id="yti:FNA67_07285"/>
<reference evidence="6 7" key="1">
    <citation type="journal article" date="2015" name="Int. J. Syst. Evol. Microbiol.">
        <title>Youhaiella tibetensis gen. nov., sp. nov., isolated from subsurface sediment.</title>
        <authorList>
            <person name="Wang Y.X."/>
            <person name="Huang F.Q."/>
            <person name="Nogi Y."/>
            <person name="Pang S.J."/>
            <person name="Wang P.K."/>
            <person name="Lv J."/>
        </authorList>
    </citation>
    <scope>NUCLEOTIDE SEQUENCE [LARGE SCALE GENOMIC DNA]</scope>
    <source>
        <strain evidence="7">fig4</strain>
    </source>
</reference>
<keyword evidence="4" id="KW-1133">Transmembrane helix</keyword>
<evidence type="ECO:0000256" key="1">
    <source>
        <dbReference type="ARBA" id="ARBA00004651"/>
    </source>
</evidence>
<gene>
    <name evidence="6" type="ORF">FNA67_07285</name>
</gene>
<dbReference type="AlphaFoldDB" id="A0A5B9DM72"/>
<dbReference type="InterPro" id="IPR032816">
    <property type="entry name" value="VTT_dom"/>
</dbReference>
<keyword evidence="7" id="KW-1185">Reference proteome</keyword>
<name>A0A5B9DM72_9HYPH</name>
<evidence type="ECO:0000256" key="5">
    <source>
        <dbReference type="ARBA" id="ARBA00023136"/>
    </source>
</evidence>
<dbReference type="InterPro" id="IPR051311">
    <property type="entry name" value="DedA_domain"/>
</dbReference>
<accession>A0A5B9DM72</accession>
<organism evidence="6 7">
    <name type="scientific">Paradevosia tibetensis</name>
    <dbReference type="NCBI Taxonomy" id="1447062"/>
    <lineage>
        <taxon>Bacteria</taxon>
        <taxon>Pseudomonadati</taxon>
        <taxon>Pseudomonadota</taxon>
        <taxon>Alphaproteobacteria</taxon>
        <taxon>Hyphomicrobiales</taxon>
        <taxon>Devosiaceae</taxon>
        <taxon>Paradevosia</taxon>
    </lineage>
</organism>
<dbReference type="OrthoDB" id="9813426at2"/>
<evidence type="ECO:0000313" key="7">
    <source>
        <dbReference type="Proteomes" id="UP000321062"/>
    </source>
</evidence>
<evidence type="ECO:0000313" key="6">
    <source>
        <dbReference type="EMBL" id="QEE19985.1"/>
    </source>
</evidence>
<evidence type="ECO:0000256" key="3">
    <source>
        <dbReference type="ARBA" id="ARBA00022692"/>
    </source>
</evidence>
<protein>
    <submittedName>
        <fullName evidence="6">DedA family protein</fullName>
    </submittedName>
</protein>
<proteinExistence type="predicted"/>
<keyword evidence="5" id="KW-0472">Membrane</keyword>
<dbReference type="Proteomes" id="UP000321062">
    <property type="component" value="Chromosome"/>
</dbReference>
<keyword evidence="2" id="KW-1003">Cell membrane</keyword>
<keyword evidence="3" id="KW-0812">Transmembrane</keyword>
<dbReference type="EMBL" id="CP041690">
    <property type="protein sequence ID" value="QEE19985.1"/>
    <property type="molecule type" value="Genomic_DNA"/>
</dbReference>
<dbReference type="GO" id="GO:0005886">
    <property type="term" value="C:plasma membrane"/>
    <property type="evidence" value="ECO:0007669"/>
    <property type="project" value="UniProtKB-SubCell"/>
</dbReference>